<evidence type="ECO:0000256" key="1">
    <source>
        <dbReference type="ARBA" id="ARBA00005594"/>
    </source>
</evidence>
<keyword evidence="3 10" id="KW-0436">Ligase</keyword>
<gene>
    <name evidence="12" type="ORF">AAJ76_1900020462</name>
</gene>
<evidence type="ECO:0000256" key="3">
    <source>
        <dbReference type="ARBA" id="ARBA00022598"/>
    </source>
</evidence>
<dbReference type="OrthoDB" id="10249672at2759"/>
<dbReference type="EC" id="6.1.1.4" evidence="2"/>
<dbReference type="InterPro" id="IPR004493">
    <property type="entry name" value="Leu-tRNA-synth_Ia_arc/euk"/>
</dbReference>
<dbReference type="SUPFAM" id="SSF52374">
    <property type="entry name" value="Nucleotidylyl transferase"/>
    <property type="match status" value="1"/>
</dbReference>
<dbReference type="GeneID" id="36319261"/>
<dbReference type="AlphaFoldDB" id="A0A0F9WDH6"/>
<comment type="similarity">
    <text evidence="1 10">Belongs to the class-I aminoacyl-tRNA synthetase family.</text>
</comment>
<dbReference type="PROSITE" id="PS00178">
    <property type="entry name" value="AA_TRNA_LIGASE_I"/>
    <property type="match status" value="1"/>
</dbReference>
<dbReference type="EMBL" id="JPQZ01000019">
    <property type="protein sequence ID" value="KKO75496.1"/>
    <property type="molecule type" value="Genomic_DNA"/>
</dbReference>
<organism evidence="12 13">
    <name type="scientific">Vairimorpha ceranae</name>
    <dbReference type="NCBI Taxonomy" id="40302"/>
    <lineage>
        <taxon>Eukaryota</taxon>
        <taxon>Fungi</taxon>
        <taxon>Fungi incertae sedis</taxon>
        <taxon>Microsporidia</taxon>
        <taxon>Nosematidae</taxon>
        <taxon>Vairimorpha</taxon>
    </lineage>
</organism>
<dbReference type="Proteomes" id="UP000034350">
    <property type="component" value="Unassembled WGS sequence"/>
</dbReference>
<dbReference type="InterPro" id="IPR002300">
    <property type="entry name" value="aa-tRNA-synth_Ia"/>
</dbReference>
<keyword evidence="5 10" id="KW-0067">ATP-binding</keyword>
<evidence type="ECO:0000256" key="8">
    <source>
        <dbReference type="ARBA" id="ARBA00030520"/>
    </source>
</evidence>
<evidence type="ECO:0000256" key="5">
    <source>
        <dbReference type="ARBA" id="ARBA00022840"/>
    </source>
</evidence>
<keyword evidence="7 10" id="KW-0030">Aminoacyl-tRNA synthetase</keyword>
<evidence type="ECO:0000259" key="11">
    <source>
        <dbReference type="Pfam" id="PF00133"/>
    </source>
</evidence>
<dbReference type="GO" id="GO:0004823">
    <property type="term" value="F:leucine-tRNA ligase activity"/>
    <property type="evidence" value="ECO:0007669"/>
    <property type="project" value="UniProtKB-EC"/>
</dbReference>
<dbReference type="RefSeq" id="XP_024331238.1">
    <property type="nucleotide sequence ID" value="XM_024474345.1"/>
</dbReference>
<keyword evidence="13" id="KW-1185">Reference proteome</keyword>
<dbReference type="InterPro" id="IPR009080">
    <property type="entry name" value="tRNAsynth_Ia_anticodon-bd"/>
</dbReference>
<accession>A0A0F9WDH6</accession>
<feature type="domain" description="Aminoacyl-tRNA synthetase class Ia" evidence="11">
    <location>
        <begin position="28"/>
        <end position="604"/>
    </location>
</feature>
<dbReference type="GO" id="GO:0005524">
    <property type="term" value="F:ATP binding"/>
    <property type="evidence" value="ECO:0007669"/>
    <property type="project" value="UniProtKB-KW"/>
</dbReference>
<comment type="catalytic activity">
    <reaction evidence="9">
        <text>tRNA(Leu) + L-leucine + ATP = L-leucyl-tRNA(Leu) + AMP + diphosphate</text>
        <dbReference type="Rhea" id="RHEA:11688"/>
        <dbReference type="Rhea" id="RHEA-COMP:9613"/>
        <dbReference type="Rhea" id="RHEA-COMP:9622"/>
        <dbReference type="ChEBI" id="CHEBI:30616"/>
        <dbReference type="ChEBI" id="CHEBI:33019"/>
        <dbReference type="ChEBI" id="CHEBI:57427"/>
        <dbReference type="ChEBI" id="CHEBI:78442"/>
        <dbReference type="ChEBI" id="CHEBI:78494"/>
        <dbReference type="ChEBI" id="CHEBI:456215"/>
        <dbReference type="EC" id="6.1.1.4"/>
    </reaction>
</comment>
<dbReference type="GO" id="GO:0006429">
    <property type="term" value="P:leucyl-tRNA aminoacylation"/>
    <property type="evidence" value="ECO:0007669"/>
    <property type="project" value="InterPro"/>
</dbReference>
<evidence type="ECO:0000256" key="7">
    <source>
        <dbReference type="ARBA" id="ARBA00023146"/>
    </source>
</evidence>
<dbReference type="InterPro" id="IPR014729">
    <property type="entry name" value="Rossmann-like_a/b/a_fold"/>
</dbReference>
<evidence type="ECO:0000256" key="9">
    <source>
        <dbReference type="ARBA" id="ARBA00047469"/>
    </source>
</evidence>
<evidence type="ECO:0000256" key="2">
    <source>
        <dbReference type="ARBA" id="ARBA00013164"/>
    </source>
</evidence>
<evidence type="ECO:0000256" key="6">
    <source>
        <dbReference type="ARBA" id="ARBA00022917"/>
    </source>
</evidence>
<dbReference type="Pfam" id="PF00133">
    <property type="entry name" value="tRNA-synt_1"/>
    <property type="match status" value="1"/>
</dbReference>
<dbReference type="VEuPathDB" id="MicrosporidiaDB:AAJ76_1900020462"/>
<dbReference type="Gene3D" id="3.40.50.620">
    <property type="entry name" value="HUPs"/>
    <property type="match status" value="2"/>
</dbReference>
<evidence type="ECO:0000313" key="13">
    <source>
        <dbReference type="Proteomes" id="UP000034350"/>
    </source>
</evidence>
<keyword evidence="6 10" id="KW-0648">Protein biosynthesis</keyword>
<reference evidence="12 13" key="1">
    <citation type="journal article" date="2015" name="Environ. Microbiol.">
        <title>Genome analyses suggest the presence of polyploidy and recent human-driven expansions in eight global populations of the honeybee pathogen Nosema ceranae.</title>
        <authorList>
            <person name="Pelin A."/>
            <person name="Selman M."/>
            <person name="Aris-Brosou S."/>
            <person name="Farinelli L."/>
            <person name="Corradi N."/>
        </authorList>
    </citation>
    <scope>NUCLEOTIDE SEQUENCE [LARGE SCALE GENOMIC DNA]</scope>
    <source>
        <strain evidence="12 13">PA08 1199</strain>
    </source>
</reference>
<evidence type="ECO:0000313" key="12">
    <source>
        <dbReference type="EMBL" id="KKO75496.1"/>
    </source>
</evidence>
<evidence type="ECO:0000256" key="4">
    <source>
        <dbReference type="ARBA" id="ARBA00022741"/>
    </source>
</evidence>
<dbReference type="VEuPathDB" id="MicrosporidiaDB:NCER_100842"/>
<proteinExistence type="inferred from homology"/>
<comment type="caution">
    <text evidence="12">The sequence shown here is derived from an EMBL/GenBank/DDBJ whole genome shotgun (WGS) entry which is preliminary data.</text>
</comment>
<keyword evidence="4 10" id="KW-0547">Nucleotide-binding</keyword>
<dbReference type="CDD" id="cd00812">
    <property type="entry name" value="LeuRS_core"/>
    <property type="match status" value="1"/>
</dbReference>
<protein>
    <recommendedName>
        <fullName evidence="2">leucine--tRNA ligase</fullName>
        <ecNumber evidence="2">6.1.1.4</ecNumber>
    </recommendedName>
    <alternativeName>
        <fullName evidence="8">Leucyl-tRNA synthetase</fullName>
    </alternativeName>
</protein>
<dbReference type="PANTHER" id="PTHR45794">
    <property type="entry name" value="LEUCYL-TRNA SYNTHETASE"/>
    <property type="match status" value="1"/>
</dbReference>
<dbReference type="PANTHER" id="PTHR45794:SF1">
    <property type="entry name" value="LEUCINE--TRNA LIGASE, CYTOPLASMIC"/>
    <property type="match status" value="1"/>
</dbReference>
<dbReference type="VEuPathDB" id="MicrosporidiaDB:G9O61_00g021170"/>
<name>A0A0F9WDH6_9MICR</name>
<dbReference type="InterPro" id="IPR001412">
    <property type="entry name" value="aa-tRNA-synth_I_CS"/>
</dbReference>
<dbReference type="SUPFAM" id="SSF47323">
    <property type="entry name" value="Anticodon-binding domain of a subclass of class I aminoacyl-tRNA synthetases"/>
    <property type="match status" value="1"/>
</dbReference>
<sequence length="884" mass="102530">MNCNEHESTKLNYLNSLEKSRDVKTDISDKPKYFITFPYPYMNGKLHLGHLYSISKADFMSYYKELQGFNVLFPLAFHCTGMPIAALAKKLGEELEGKKTDISTKEIIQNLGFNDVMPFTDPVHWIKTFPKLCISSLKTFGANIDWRRSFVTTDINKYYDSFVRWQFFNLKELGYLSFGKRHSIYCPLDKQMCLDHDRRKGENIKPVRQIMFKFHLHDKILLVRQNSIGKPYKLVCGKSLEVVSFKYNNTSFLAEKIIFDNLKYQINNVKYKESLVLSMDLKDGLTYDGTNIEVEVIEKNILVVKTDTKSDVELYEKEIKALNEIEETLFTLSTSSEGIVESVAKLSVENTKDLLVQTKHFISVYIPEKEVISRSGGICVVSLLDQWYIDYSNEKWKSKVKKCLDNLECGPDTRSMLYAGIDWVNKWGFSRSFGLGTKIPWDTQYLIDSLSDSTIYMAFYTVKHLLFEDLEGKLEIFPSNKLSNDVWDYIFAGKDLVPELYGYLDLLEKCRNNFQYFYPVDLRVSGKDLIKNHLLFFMFNHVALFDEKYWPKRIFTNGHLMLNKEKMSKSTGNFLSVDDALLKYGKSATRMCLAVCGDTNDDANFVEDNANLFILKIYTFVKEIQKLNELVRKKSENETIASYSNADVLLLETVSVNVTEALNAYNSMKYSDVVKFSFFEMVNLINLYNNINGTNILLKNLVYKSATQLLYPIMPDLCRTLIEKYFDSEFNLPEPKLKTNKMISAFEYISELIKKIAASKQAKNNSCVKIAVGKNYPEWKKEIFELIDKIDCPRNNEIKKNKVFIASLLDSVKPILQKSKINITKGNNFVMDYLVNPDKFVMKFNEYEIINEFKFYIENMSNKKAILEEHCDAEPLNPIITFSK</sequence>
<evidence type="ECO:0000256" key="10">
    <source>
        <dbReference type="RuleBase" id="RU363035"/>
    </source>
</evidence>